<accession>A0ABW4G0U3</accession>
<evidence type="ECO:0000313" key="5">
    <source>
        <dbReference type="Proteomes" id="UP001597097"/>
    </source>
</evidence>
<dbReference type="Pfam" id="PF04072">
    <property type="entry name" value="LCM"/>
    <property type="match status" value="1"/>
</dbReference>
<keyword evidence="5" id="KW-1185">Reference proteome</keyword>
<evidence type="ECO:0000256" key="2">
    <source>
        <dbReference type="ARBA" id="ARBA00022679"/>
    </source>
</evidence>
<comment type="caution">
    <text evidence="4">The sequence shown here is derived from an EMBL/GenBank/DDBJ whole genome shotgun (WGS) entry which is preliminary data.</text>
</comment>
<dbReference type="PANTHER" id="PTHR43619">
    <property type="entry name" value="S-ADENOSYL-L-METHIONINE-DEPENDENT METHYLTRANSFERASE YKTD-RELATED"/>
    <property type="match status" value="1"/>
</dbReference>
<dbReference type="PANTHER" id="PTHR43619:SF2">
    <property type="entry name" value="S-ADENOSYL-L-METHIONINE-DEPENDENT METHYLTRANSFERASES SUPERFAMILY PROTEIN"/>
    <property type="match status" value="1"/>
</dbReference>
<gene>
    <name evidence="4" type="ORF">ACFSJ0_04970</name>
</gene>
<dbReference type="InterPro" id="IPR016874">
    <property type="entry name" value="TcmP-like"/>
</dbReference>
<dbReference type="GO" id="GO:0032259">
    <property type="term" value="P:methylation"/>
    <property type="evidence" value="ECO:0007669"/>
    <property type="project" value="UniProtKB-KW"/>
</dbReference>
<dbReference type="RefSeq" id="WP_219530038.1">
    <property type="nucleotide sequence ID" value="NZ_JAHKRM010000008.1"/>
</dbReference>
<protein>
    <submittedName>
        <fullName evidence="4">Class I SAM-dependent methyltransferase</fullName>
    </submittedName>
</protein>
<dbReference type="PIRSF" id="PIRSF028177">
    <property type="entry name" value="Polyketide_synth_Omtfrase_TcmP"/>
    <property type="match status" value="1"/>
</dbReference>
<sequence>MTIPPTFDDQLDDPDPRSPDREPHVGREPLGVGMTDDKIDGAALDGVAATCLWTLRNRAEESMHPGSAFHDPLAERLCRRIDYDYERFGKPSQTHPLRALTLDLAIRDYLDRHPAATVVALGEGLQTTYWRLGRPGIDWLSVDLPPVIDLRTRLLPQEPRMTAIPASALDRTWMNVPDPARGVFISAEGLFMYFERDQVMSLIADCAARFPGGRLFFDSIPALFRNRTLKGYRMSARYTAPPMPFSLSVSEAARLPTQIPGVATAEELQPPPGRKAWRSRTLRKIAALPGPRDLRPSVTLLSFADQHGQSR</sequence>
<evidence type="ECO:0000256" key="3">
    <source>
        <dbReference type="SAM" id="MobiDB-lite"/>
    </source>
</evidence>
<evidence type="ECO:0000256" key="1">
    <source>
        <dbReference type="ARBA" id="ARBA00022603"/>
    </source>
</evidence>
<feature type="region of interest" description="Disordered" evidence="3">
    <location>
        <begin position="1"/>
        <end position="35"/>
    </location>
</feature>
<evidence type="ECO:0000313" key="4">
    <source>
        <dbReference type="EMBL" id="MFD1536376.1"/>
    </source>
</evidence>
<proteinExistence type="predicted"/>
<keyword evidence="2" id="KW-0808">Transferase</keyword>
<name>A0ABW4G0U3_9ACTN</name>
<organism evidence="4 5">
    <name type="scientific">Nonomuraea guangzhouensis</name>
    <dbReference type="NCBI Taxonomy" id="1291555"/>
    <lineage>
        <taxon>Bacteria</taxon>
        <taxon>Bacillati</taxon>
        <taxon>Actinomycetota</taxon>
        <taxon>Actinomycetes</taxon>
        <taxon>Streptosporangiales</taxon>
        <taxon>Streptosporangiaceae</taxon>
        <taxon>Nonomuraea</taxon>
    </lineage>
</organism>
<reference evidence="5" key="1">
    <citation type="journal article" date="2019" name="Int. J. Syst. Evol. Microbiol.">
        <title>The Global Catalogue of Microorganisms (GCM) 10K type strain sequencing project: providing services to taxonomists for standard genome sequencing and annotation.</title>
        <authorList>
            <consortium name="The Broad Institute Genomics Platform"/>
            <consortium name="The Broad Institute Genome Sequencing Center for Infectious Disease"/>
            <person name="Wu L."/>
            <person name="Ma J."/>
        </authorList>
    </citation>
    <scope>NUCLEOTIDE SEQUENCE [LARGE SCALE GENOMIC DNA]</scope>
    <source>
        <strain evidence="5">CGMCC 1.15399</strain>
    </source>
</reference>
<feature type="compositionally biased region" description="Basic and acidic residues" evidence="3">
    <location>
        <begin position="14"/>
        <end position="27"/>
    </location>
</feature>
<dbReference type="InterPro" id="IPR007213">
    <property type="entry name" value="Ppm1/Ppm2/Tcmp"/>
</dbReference>
<dbReference type="EMBL" id="JBHUCM010000005">
    <property type="protein sequence ID" value="MFD1536376.1"/>
    <property type="molecule type" value="Genomic_DNA"/>
</dbReference>
<keyword evidence="1 4" id="KW-0489">Methyltransferase</keyword>
<dbReference type="Proteomes" id="UP001597097">
    <property type="component" value="Unassembled WGS sequence"/>
</dbReference>
<dbReference type="GO" id="GO:0008168">
    <property type="term" value="F:methyltransferase activity"/>
    <property type="evidence" value="ECO:0007669"/>
    <property type="project" value="UniProtKB-KW"/>
</dbReference>